<evidence type="ECO:0000259" key="3">
    <source>
        <dbReference type="Pfam" id="PF01145"/>
    </source>
</evidence>
<dbReference type="AlphaFoldDB" id="A0A2K1Q3W0"/>
<protein>
    <submittedName>
        <fullName evidence="4">SPFH domain-containing protein</fullName>
    </submittedName>
</protein>
<keyword evidence="5" id="KW-1185">Reference proteome</keyword>
<dbReference type="Pfam" id="PF01145">
    <property type="entry name" value="Band_7"/>
    <property type="match status" value="1"/>
</dbReference>
<gene>
    <name evidence="4" type="ORF">Lysil_1320</name>
</gene>
<evidence type="ECO:0000313" key="5">
    <source>
        <dbReference type="Proteomes" id="UP000236220"/>
    </source>
</evidence>
<dbReference type="PANTHER" id="PTHR42911">
    <property type="entry name" value="MODULATOR OF FTSH PROTEASE HFLC"/>
    <property type="match status" value="1"/>
</dbReference>
<dbReference type="EMBL" id="NPZB01000001">
    <property type="protein sequence ID" value="PNS09691.1"/>
    <property type="molecule type" value="Genomic_DNA"/>
</dbReference>
<comment type="caution">
    <text evidence="4">The sequence shown here is derived from an EMBL/GenBank/DDBJ whole genome shotgun (WGS) entry which is preliminary data.</text>
</comment>
<feature type="domain" description="Band 7" evidence="3">
    <location>
        <begin position="23"/>
        <end position="206"/>
    </location>
</feature>
<evidence type="ECO:0000313" key="4">
    <source>
        <dbReference type="EMBL" id="PNS09691.1"/>
    </source>
</evidence>
<dbReference type="Proteomes" id="UP000236220">
    <property type="component" value="Unassembled WGS sequence"/>
</dbReference>
<keyword evidence="2" id="KW-0732">Signal</keyword>
<sequence length="281" mass="29729">MKSLAASFLLFVLALAAFDASFRVEPGQLAVVTSPINGVRNNLATGLHLKWPLLDHVQRVPARVVLQPDVRETTSDGRELVQSPWLLARVTDAAEYAEATRANPAAPRDRIAAELQSTALPALHAQTFPQALVDRGQAVWTNNATLDTAAGKLGLKIEDRGDAGIGIATGSPTAAAIQSGMRTSQDVVIARARVDAQAQLQAAKAQADAARAQLLAEARKSADARRADGEAEAARIYAEAAGDDPQAAAFDRAAMAYRRARVAGKPVSLDDPAFQALRYAH</sequence>
<organism evidence="4 5">
    <name type="scientific">Solilutibacter silvestris</name>
    <dbReference type="NCBI Taxonomy" id="1645665"/>
    <lineage>
        <taxon>Bacteria</taxon>
        <taxon>Pseudomonadati</taxon>
        <taxon>Pseudomonadota</taxon>
        <taxon>Gammaproteobacteria</taxon>
        <taxon>Lysobacterales</taxon>
        <taxon>Lysobacteraceae</taxon>
        <taxon>Solilutibacter</taxon>
    </lineage>
</organism>
<accession>A0A2K1Q3W0</accession>
<dbReference type="InterPro" id="IPR001107">
    <property type="entry name" value="Band_7"/>
</dbReference>
<feature type="chain" id="PRO_5014342837" evidence="2">
    <location>
        <begin position="20"/>
        <end position="281"/>
    </location>
</feature>
<name>A0A2K1Q3W0_9GAMM</name>
<feature type="coiled-coil region" evidence="1">
    <location>
        <begin position="193"/>
        <end position="220"/>
    </location>
</feature>
<reference evidence="4 5" key="1">
    <citation type="submission" date="2017-08" db="EMBL/GenBank/DDBJ databases">
        <title>Lysobacter sylvestris genome.</title>
        <authorList>
            <person name="Zhang D.-C."/>
            <person name="Albuquerque L."/>
            <person name="Franca L."/>
            <person name="Froufe H.J.C."/>
            <person name="Barroso C."/>
            <person name="Egas C."/>
            <person name="Da Costa M."/>
            <person name="Margesin R."/>
        </authorList>
    </citation>
    <scope>NUCLEOTIDE SEQUENCE [LARGE SCALE GENOMIC DNA]</scope>
    <source>
        <strain evidence="4 5">AM20-91</strain>
    </source>
</reference>
<dbReference type="RefSeq" id="WP_103074709.1">
    <property type="nucleotide sequence ID" value="NZ_NPZB01000001.1"/>
</dbReference>
<dbReference type="OrthoDB" id="9812991at2"/>
<evidence type="ECO:0000256" key="1">
    <source>
        <dbReference type="SAM" id="Coils"/>
    </source>
</evidence>
<evidence type="ECO:0000256" key="2">
    <source>
        <dbReference type="SAM" id="SignalP"/>
    </source>
</evidence>
<keyword evidence="1" id="KW-0175">Coiled coil</keyword>
<proteinExistence type="predicted"/>
<dbReference type="PANTHER" id="PTHR42911:SF1">
    <property type="entry name" value="MODULATOR OF FTSH PROTEASE HFLC"/>
    <property type="match status" value="1"/>
</dbReference>
<feature type="signal peptide" evidence="2">
    <location>
        <begin position="1"/>
        <end position="19"/>
    </location>
</feature>